<organism evidence="2 3">
    <name type="scientific">Petrolisthes cinctipes</name>
    <name type="common">Flat porcelain crab</name>
    <dbReference type="NCBI Taxonomy" id="88211"/>
    <lineage>
        <taxon>Eukaryota</taxon>
        <taxon>Metazoa</taxon>
        <taxon>Ecdysozoa</taxon>
        <taxon>Arthropoda</taxon>
        <taxon>Crustacea</taxon>
        <taxon>Multicrustacea</taxon>
        <taxon>Malacostraca</taxon>
        <taxon>Eumalacostraca</taxon>
        <taxon>Eucarida</taxon>
        <taxon>Decapoda</taxon>
        <taxon>Pleocyemata</taxon>
        <taxon>Anomura</taxon>
        <taxon>Galatheoidea</taxon>
        <taxon>Porcellanidae</taxon>
        <taxon>Petrolisthes</taxon>
    </lineage>
</organism>
<dbReference type="EMBL" id="JAWQEG010008222">
    <property type="protein sequence ID" value="KAK3850733.1"/>
    <property type="molecule type" value="Genomic_DNA"/>
</dbReference>
<proteinExistence type="predicted"/>
<feature type="compositionally biased region" description="Basic and acidic residues" evidence="1">
    <location>
        <begin position="54"/>
        <end position="65"/>
    </location>
</feature>
<name>A0AAE1BI50_PETCI</name>
<comment type="caution">
    <text evidence="2">The sequence shown here is derived from an EMBL/GenBank/DDBJ whole genome shotgun (WGS) entry which is preliminary data.</text>
</comment>
<evidence type="ECO:0000313" key="2">
    <source>
        <dbReference type="EMBL" id="KAK3850733.1"/>
    </source>
</evidence>
<gene>
    <name evidence="2" type="ORF">Pcinc_042575</name>
</gene>
<dbReference type="Proteomes" id="UP001286313">
    <property type="component" value="Unassembled WGS sequence"/>
</dbReference>
<sequence length="91" mass="10056">MEEAQHRIGGGGGVEGRRGKEGDGGGEGVEGRRCGRKRRRRSGMEEEWNGGGVEWRRSGMEEEWKGGGGGVEGRRRRSGREEEEVWKDRGG</sequence>
<keyword evidence="3" id="KW-1185">Reference proteome</keyword>
<evidence type="ECO:0000256" key="1">
    <source>
        <dbReference type="SAM" id="MobiDB-lite"/>
    </source>
</evidence>
<protein>
    <submittedName>
        <fullName evidence="2">Uncharacterized protein</fullName>
    </submittedName>
</protein>
<feature type="compositionally biased region" description="Basic and acidic residues" evidence="1">
    <location>
        <begin position="15"/>
        <end position="33"/>
    </location>
</feature>
<reference evidence="2" key="1">
    <citation type="submission" date="2023-10" db="EMBL/GenBank/DDBJ databases">
        <title>Genome assemblies of two species of porcelain crab, Petrolisthes cinctipes and Petrolisthes manimaculis (Anomura: Porcellanidae).</title>
        <authorList>
            <person name="Angst P."/>
        </authorList>
    </citation>
    <scope>NUCLEOTIDE SEQUENCE</scope>
    <source>
        <strain evidence="2">PB745_01</strain>
        <tissue evidence="2">Gill</tissue>
    </source>
</reference>
<accession>A0AAE1BI50</accession>
<feature type="region of interest" description="Disordered" evidence="1">
    <location>
        <begin position="1"/>
        <end position="91"/>
    </location>
</feature>
<dbReference type="AlphaFoldDB" id="A0AAE1BI50"/>
<evidence type="ECO:0000313" key="3">
    <source>
        <dbReference type="Proteomes" id="UP001286313"/>
    </source>
</evidence>